<name>H3SM81_9BACL</name>
<organism evidence="2 3">
    <name type="scientific">Paenibacillus dendritiformis C454</name>
    <dbReference type="NCBI Taxonomy" id="1131935"/>
    <lineage>
        <taxon>Bacteria</taxon>
        <taxon>Bacillati</taxon>
        <taxon>Bacillota</taxon>
        <taxon>Bacilli</taxon>
        <taxon>Bacillales</taxon>
        <taxon>Paenibacillaceae</taxon>
        <taxon>Paenibacillus</taxon>
    </lineage>
</organism>
<feature type="region of interest" description="Disordered" evidence="1">
    <location>
        <begin position="204"/>
        <end position="233"/>
    </location>
</feature>
<evidence type="ECO:0000256" key="1">
    <source>
        <dbReference type="SAM" id="MobiDB-lite"/>
    </source>
</evidence>
<dbReference type="STRING" id="1131935.PDENDC454_23359"/>
<evidence type="ECO:0000313" key="2">
    <source>
        <dbReference type="EMBL" id="EHQ59822.1"/>
    </source>
</evidence>
<dbReference type="RefSeq" id="WP_006679156.1">
    <property type="nucleotide sequence ID" value="NZ_AHKH01000098.1"/>
</dbReference>
<dbReference type="Proteomes" id="UP000003900">
    <property type="component" value="Unassembled WGS sequence"/>
</dbReference>
<sequence length="233" mass="25092">MDQSPAISVVMGVDMTIVNDVPVCAWHTGASFSGKRPSEFSMPKSKYADAVAKHVCQGLHAIMEELDHQGILPPPAERGLMLNISNSTWIDIARYAQALDQGKRAVRPHMTISFESSLPTAQTNILMRIKGPSATLADGYGLSGNKVWAHNLLIDRMASLMFAADVERDYAQEDSGEPFSGKVSISALMRTADLGSCEPIASYEPQAGIPREAREPVAAALPANDPERGGSER</sequence>
<reference evidence="2 3" key="1">
    <citation type="journal article" date="2012" name="J. Bacteriol.">
        <title>Genome Sequence of the Pattern-Forming Social Bacterium Paenibacillus dendritiformis C454 Chiral Morphotype.</title>
        <authorList>
            <person name="Sirota-Madi A."/>
            <person name="Olender T."/>
            <person name="Helman Y."/>
            <person name="Brainis I."/>
            <person name="Finkelshtein A."/>
            <person name="Roth D."/>
            <person name="Hagai E."/>
            <person name="Leshkowitz D."/>
            <person name="Brodsky L."/>
            <person name="Galatenko V."/>
            <person name="Nikolaev V."/>
            <person name="Gutnick D.L."/>
            <person name="Lancet D."/>
            <person name="Ben-Jacob E."/>
        </authorList>
    </citation>
    <scope>NUCLEOTIDE SEQUENCE [LARGE SCALE GENOMIC DNA]</scope>
    <source>
        <strain evidence="2 3">C454</strain>
    </source>
</reference>
<dbReference type="PATRIC" id="fig|1131935.3.peg.4858"/>
<dbReference type="AlphaFoldDB" id="H3SM81"/>
<accession>H3SM81</accession>
<evidence type="ECO:0000313" key="3">
    <source>
        <dbReference type="Proteomes" id="UP000003900"/>
    </source>
</evidence>
<keyword evidence="3" id="KW-1185">Reference proteome</keyword>
<dbReference type="OrthoDB" id="9880825at2"/>
<comment type="caution">
    <text evidence="2">The sequence shown here is derived from an EMBL/GenBank/DDBJ whole genome shotgun (WGS) entry which is preliminary data.</text>
</comment>
<protein>
    <submittedName>
        <fullName evidence="2">Uncharacterized protein</fullName>
    </submittedName>
</protein>
<gene>
    <name evidence="2" type="ORF">PDENDC454_23359</name>
</gene>
<proteinExistence type="predicted"/>
<dbReference type="EMBL" id="AHKH01000098">
    <property type="protein sequence ID" value="EHQ59822.1"/>
    <property type="molecule type" value="Genomic_DNA"/>
</dbReference>